<proteinExistence type="predicted"/>
<accession>A0A4Q2R6D6</accession>
<evidence type="ECO:0000313" key="3">
    <source>
        <dbReference type="Proteomes" id="UP000289411"/>
    </source>
</evidence>
<feature type="domain" description="TniQ" evidence="1">
    <location>
        <begin position="28"/>
        <end position="147"/>
    </location>
</feature>
<reference evidence="2 3" key="2">
    <citation type="submission" date="2019-02" db="EMBL/GenBank/DDBJ databases">
        <title>'Lichenibacterium ramalinii' gen. nov. sp. nov., 'Lichenibacterium minor' gen. nov. sp. nov.</title>
        <authorList>
            <person name="Pankratov T."/>
        </authorList>
    </citation>
    <scope>NUCLEOTIDE SEQUENCE [LARGE SCALE GENOMIC DNA]</scope>
    <source>
        <strain evidence="2 3">RmlP001</strain>
    </source>
</reference>
<protein>
    <recommendedName>
        <fullName evidence="1">TniQ domain-containing protein</fullName>
    </recommendedName>
</protein>
<sequence length="851" mass="94157">MTSPVEDRTATAVPLERRRGRRYIMRWTKPKVGEPAHGFFLRVTSRNHLESAAAFARQLGLNDSDDVEGCLVALSGYERLPKGHIESLRHWTPRFEGSTGVLAGETIRRDDWSSRYRKHCRACLAEDAYHRTWWDLTFVHVCPFHGLPVSDRLPDGTRAYFHTAEMTYTPGGVQIAQRSPRLERMPDTLEAYALGRLGLVPRREVPFLDEATLGQAVEACEVVGRLRQTGWQAATPRPLGLDSAAAASTKAAGFAVLSAGRTALKDLLRDVAAEAPPATFGAKTLFGWALPNLLQRGGLCREIVDAMGEVAVELGRHARREATREATATSAAMTMAEVAAEVGQTVDVVTSIAGELGLLLPHKGGTGAPFLMPRAMVPDVAAALERSVPRAEAAEMLGVGYDVFLDVARACDIPKVGSRWGQREDGRKVGYQDRFEREVLRAFLDSIPTEPLLDLELADMPAPWPESITIPELLDVTRFDVPEFFRAVFAGEIRVQRVGRDRGLGDFEVWPNFQPLWHGFTKRCLSGMATRGKRGSDGMPVREATALLEIETSALKILSTAGHFGGDLDDTSQNRLDRDAVIAFFRRYAVAKVYAGALGCTNAEAVHLLRKRGIAPAITVTDPKMAQGKQNLAYFFDRAQVGAALGLAADPEASDGARIVWKRMSAFLGQNQGAFSLWQIKGQSAFFSTFNRLWPVDVRYDFDGERRHSSLRNTYGYSISAQLAIEGANFANRRDQLLAVVRERALWPEMEVEIDATGLVARITAKIVHFGVPVGPRGPKETGMDFVARYGADEVDLIERMLHMLKGGLEPSDRPFDLRTFGAWEPVRHRPWAEDEHRVEFVRPNDSFKMV</sequence>
<name>A0A4Q2R6D6_9HYPH</name>
<dbReference type="AlphaFoldDB" id="A0A4Q2R6D6"/>
<dbReference type="Pfam" id="PF06527">
    <property type="entry name" value="TniQ"/>
    <property type="match status" value="1"/>
</dbReference>
<gene>
    <name evidence="2" type="ORF">D3272_22605</name>
</gene>
<evidence type="ECO:0000259" key="1">
    <source>
        <dbReference type="Pfam" id="PF06527"/>
    </source>
</evidence>
<reference evidence="2 3" key="1">
    <citation type="submission" date="2018-09" db="EMBL/GenBank/DDBJ databases">
        <authorList>
            <person name="Grouzdev D.S."/>
            <person name="Krutkina M.S."/>
        </authorList>
    </citation>
    <scope>NUCLEOTIDE SEQUENCE [LARGE SCALE GENOMIC DNA]</scope>
    <source>
        <strain evidence="2 3">RmlP001</strain>
    </source>
</reference>
<dbReference type="InterPro" id="IPR009492">
    <property type="entry name" value="TniQ"/>
</dbReference>
<dbReference type="Proteomes" id="UP000289411">
    <property type="component" value="Unassembled WGS sequence"/>
</dbReference>
<organism evidence="2 3">
    <name type="scientific">Lichenibacterium ramalinae</name>
    <dbReference type="NCBI Taxonomy" id="2316527"/>
    <lineage>
        <taxon>Bacteria</taxon>
        <taxon>Pseudomonadati</taxon>
        <taxon>Pseudomonadota</taxon>
        <taxon>Alphaproteobacteria</taxon>
        <taxon>Hyphomicrobiales</taxon>
        <taxon>Lichenihabitantaceae</taxon>
        <taxon>Lichenibacterium</taxon>
    </lineage>
</organism>
<dbReference type="OrthoDB" id="7595282at2"/>
<comment type="caution">
    <text evidence="2">The sequence shown here is derived from an EMBL/GenBank/DDBJ whole genome shotgun (WGS) entry which is preliminary data.</text>
</comment>
<keyword evidence="3" id="KW-1185">Reference proteome</keyword>
<evidence type="ECO:0000313" key="2">
    <source>
        <dbReference type="EMBL" id="RYB02115.1"/>
    </source>
</evidence>
<dbReference type="EMBL" id="QYBC01000023">
    <property type="protein sequence ID" value="RYB02115.1"/>
    <property type="molecule type" value="Genomic_DNA"/>
</dbReference>